<organism evidence="2">
    <name type="scientific">Streptomyces sp. SID12501</name>
    <dbReference type="NCBI Taxonomy" id="2706042"/>
    <lineage>
        <taxon>Bacteria</taxon>
        <taxon>Bacillati</taxon>
        <taxon>Actinomycetota</taxon>
        <taxon>Actinomycetes</taxon>
        <taxon>Kitasatosporales</taxon>
        <taxon>Streptomycetaceae</taxon>
        <taxon>Streptomyces</taxon>
    </lineage>
</organism>
<dbReference type="InterPro" id="IPR029063">
    <property type="entry name" value="SAM-dependent_MTases_sf"/>
</dbReference>
<gene>
    <name evidence="2" type="ORF">G3I71_24020</name>
</gene>
<reference evidence="2" key="1">
    <citation type="submission" date="2020-01" db="EMBL/GenBank/DDBJ databases">
        <title>Insect and environment-associated Actinomycetes.</title>
        <authorList>
            <person name="Currrie C."/>
            <person name="Chevrette M."/>
            <person name="Carlson C."/>
            <person name="Stubbendieck R."/>
            <person name="Wendt-Pienkowski E."/>
        </authorList>
    </citation>
    <scope>NUCLEOTIDE SEQUENCE</scope>
    <source>
        <strain evidence="2">SID12501</strain>
    </source>
</reference>
<dbReference type="PANTHER" id="PTHR43861">
    <property type="entry name" value="TRANS-ACONITATE 2-METHYLTRANSFERASE-RELATED"/>
    <property type="match status" value="1"/>
</dbReference>
<feature type="domain" description="Methyltransferase" evidence="1">
    <location>
        <begin position="90"/>
        <end position="203"/>
    </location>
</feature>
<dbReference type="GO" id="GO:0032259">
    <property type="term" value="P:methylation"/>
    <property type="evidence" value="ECO:0007669"/>
    <property type="project" value="UniProtKB-KW"/>
</dbReference>
<dbReference type="Gene3D" id="3.40.50.150">
    <property type="entry name" value="Vaccinia Virus protein VP39"/>
    <property type="match status" value="1"/>
</dbReference>
<dbReference type="SUPFAM" id="SSF53335">
    <property type="entry name" value="S-adenosyl-L-methionine-dependent methyltransferases"/>
    <property type="match status" value="1"/>
</dbReference>
<dbReference type="AlphaFoldDB" id="A0A6B3BWN4"/>
<proteinExistence type="predicted"/>
<name>A0A6B3BWN4_9ACTN</name>
<dbReference type="CDD" id="cd02440">
    <property type="entry name" value="AdoMet_MTases"/>
    <property type="match status" value="1"/>
</dbReference>
<evidence type="ECO:0000313" key="2">
    <source>
        <dbReference type="EMBL" id="NEC88807.1"/>
    </source>
</evidence>
<dbReference type="GO" id="GO:0017000">
    <property type="term" value="P:antibiotic biosynthetic process"/>
    <property type="evidence" value="ECO:0007669"/>
    <property type="project" value="UniProtKB-ARBA"/>
</dbReference>
<dbReference type="RefSeq" id="WP_164317120.1">
    <property type="nucleotide sequence ID" value="NZ_JAAGLU010000020.1"/>
</dbReference>
<accession>A0A6B3BWN4</accession>
<keyword evidence="2" id="KW-0489">Methyltransferase</keyword>
<keyword evidence="2" id="KW-0808">Transferase</keyword>
<evidence type="ECO:0000259" key="1">
    <source>
        <dbReference type="Pfam" id="PF13847"/>
    </source>
</evidence>
<sequence>MLNNLVNRHDADRLLRKLRRLELDPVLAKLRVRGGARVVQHWSQVDPSLTEWWAIPAVVERWNLLMTGDPDISFPEYVAAEHFAPRTDLRGLSLGCGTGGNELLWAKTGAFGLLEGVDVAQQRIDFATRAAAEHGLADVLRFRVSDVNRMAGDGERFDVLLGLQSLHHFDDLDETLPRLSQLIEPGGTFVVDEFVGPTRFQWTDGQLDAANDLLGRLPEERRRLADGRIKHRVVRPSRLAMVLDDPSEAVDAAALLPGLRREFDVVEERPYGGTVLHIAFSGIAHNFLDQESETLALLERCFALEDAVLPDLGHDFVAMVCRPRSTAAG</sequence>
<protein>
    <submittedName>
        <fullName evidence="2">Class I SAM-dependent methyltransferase</fullName>
    </submittedName>
</protein>
<dbReference type="InterPro" id="IPR025714">
    <property type="entry name" value="Methyltranfer_dom"/>
</dbReference>
<comment type="caution">
    <text evidence="2">The sequence shown here is derived from an EMBL/GenBank/DDBJ whole genome shotgun (WGS) entry which is preliminary data.</text>
</comment>
<dbReference type="GO" id="GO:0008168">
    <property type="term" value="F:methyltransferase activity"/>
    <property type="evidence" value="ECO:0007669"/>
    <property type="project" value="UniProtKB-KW"/>
</dbReference>
<dbReference type="Pfam" id="PF13847">
    <property type="entry name" value="Methyltransf_31"/>
    <property type="match status" value="1"/>
</dbReference>
<dbReference type="EMBL" id="JAAGLU010000020">
    <property type="protein sequence ID" value="NEC88807.1"/>
    <property type="molecule type" value="Genomic_DNA"/>
</dbReference>